<feature type="site" description="Positions MEP for the nucleophilic attack" evidence="11">
    <location>
        <position position="203"/>
    </location>
</feature>
<dbReference type="PANTHER" id="PTHR43181">
    <property type="entry name" value="2-C-METHYL-D-ERYTHRITOL 2,4-CYCLODIPHOSPHATE SYNTHASE, CHLOROPLASTIC"/>
    <property type="match status" value="1"/>
</dbReference>
<feature type="site" description="Transition state stabilizer" evidence="11">
    <location>
        <position position="350"/>
    </location>
</feature>
<feature type="binding site" evidence="11">
    <location>
        <begin position="251"/>
        <end position="252"/>
    </location>
    <ligand>
        <name>4-CDP-2-C-methyl-D-erythritol 2-phosphate</name>
        <dbReference type="ChEBI" id="CHEBI:57919"/>
    </ligand>
</feature>
<dbReference type="InterPro" id="IPR026596">
    <property type="entry name" value="IspD/F"/>
</dbReference>
<evidence type="ECO:0000256" key="9">
    <source>
        <dbReference type="ARBA" id="ARBA00023239"/>
    </source>
</evidence>
<evidence type="ECO:0000259" key="12">
    <source>
        <dbReference type="Pfam" id="PF02542"/>
    </source>
</evidence>
<comment type="similarity">
    <text evidence="11">In the C-terminal section; belongs to the IspF family.</text>
</comment>
<dbReference type="GO" id="GO:0019288">
    <property type="term" value="P:isopentenyl diphosphate biosynthetic process, methylerythritol 4-phosphate pathway"/>
    <property type="evidence" value="ECO:0007669"/>
    <property type="project" value="UniProtKB-UniRule"/>
</dbReference>
<dbReference type="Gene3D" id="3.30.1330.50">
    <property type="entry name" value="2-C-methyl-D-erythritol 2,4-cyclodiphosphate synthase"/>
    <property type="match status" value="1"/>
</dbReference>
<dbReference type="Pfam" id="PF02542">
    <property type="entry name" value="YgbB"/>
    <property type="match status" value="1"/>
</dbReference>
<comment type="cofactor">
    <cofactor evidence="2 11">
        <name>a divalent metal cation</name>
        <dbReference type="ChEBI" id="CHEBI:60240"/>
    </cofactor>
</comment>
<dbReference type="PANTHER" id="PTHR43181:SF1">
    <property type="entry name" value="2-C-METHYL-D-ERYTHRITOL 2,4-CYCLODIPHOSPHATE SYNTHASE, CHLOROPLASTIC"/>
    <property type="match status" value="1"/>
</dbReference>
<feature type="site" description="Positions MEP for the nucleophilic attack" evidence="11">
    <location>
        <position position="149"/>
    </location>
</feature>
<name>A0A948WNV5_9FIRM</name>
<dbReference type="InterPro" id="IPR029044">
    <property type="entry name" value="Nucleotide-diphossugar_trans"/>
</dbReference>
<feature type="region of interest" description="2-C-methyl-D-erythritol 4-phosphate cytidylyltransferase" evidence="11">
    <location>
        <begin position="1"/>
        <end position="218"/>
    </location>
</feature>
<feature type="binding site" evidence="11">
    <location>
        <begin position="225"/>
        <end position="227"/>
    </location>
    <ligand>
        <name>4-CDP-2-C-methyl-D-erythritol 2-phosphate</name>
        <dbReference type="ChEBI" id="CHEBI:57919"/>
    </ligand>
</feature>
<feature type="binding site" evidence="11">
    <location>
        <position position="259"/>
    </location>
    <ligand>
        <name>a divalent metal cation</name>
        <dbReference type="ChEBI" id="CHEBI:60240"/>
    </ligand>
</feature>
<evidence type="ECO:0000256" key="6">
    <source>
        <dbReference type="ARBA" id="ARBA00022695"/>
    </source>
</evidence>
<dbReference type="InterPro" id="IPR036571">
    <property type="entry name" value="MECDP_synthase_sf"/>
</dbReference>
<dbReference type="FunFam" id="3.30.1330.50:FF:000001">
    <property type="entry name" value="2-C-methyl-D-erythritol 2,4-cyclodiphosphate synthase"/>
    <property type="match status" value="1"/>
</dbReference>
<dbReference type="EC" id="4.6.1.12" evidence="11"/>
<feature type="binding site" evidence="11">
    <location>
        <begin position="349"/>
        <end position="352"/>
    </location>
    <ligand>
        <name>4-CDP-2-C-methyl-D-erythritol 2-phosphate</name>
        <dbReference type="ChEBI" id="CHEBI:57919"/>
    </ligand>
</feature>
<dbReference type="GO" id="GO:0046872">
    <property type="term" value="F:metal ion binding"/>
    <property type="evidence" value="ECO:0007669"/>
    <property type="project" value="UniProtKB-KW"/>
</dbReference>
<dbReference type="Gene3D" id="3.90.550.10">
    <property type="entry name" value="Spore Coat Polysaccharide Biosynthesis Protein SpsA, Chain A"/>
    <property type="match status" value="1"/>
</dbReference>
<dbReference type="InterPro" id="IPR003526">
    <property type="entry name" value="MECDP_synthase"/>
</dbReference>
<feature type="site" description="Transition state stabilizer" evidence="11">
    <location>
        <position position="251"/>
    </location>
</feature>
<proteinExistence type="inferred from homology"/>
<comment type="similarity">
    <text evidence="4">Belongs to the IspF family.</text>
</comment>
<comment type="pathway">
    <text evidence="3 11">Isoprenoid biosynthesis; isopentenyl diphosphate biosynthesis via DXP pathway; isopentenyl diphosphate from 1-deoxy-D-xylulose 5-phosphate: step 4/6.</text>
</comment>
<feature type="binding site" evidence="11">
    <location>
        <position position="225"/>
    </location>
    <ligand>
        <name>a divalent metal cation</name>
        <dbReference type="ChEBI" id="CHEBI:60240"/>
    </ligand>
</feature>
<evidence type="ECO:0000256" key="1">
    <source>
        <dbReference type="ARBA" id="ARBA00000200"/>
    </source>
</evidence>
<dbReference type="NCBIfam" id="TIGR00453">
    <property type="entry name" value="ispD"/>
    <property type="match status" value="1"/>
</dbReference>
<keyword evidence="10 11" id="KW-0511">Multifunctional enzyme</keyword>
<keyword evidence="8 11" id="KW-0414">Isoprene biosynthesis</keyword>
<dbReference type="SUPFAM" id="SSF69765">
    <property type="entry name" value="IpsF-like"/>
    <property type="match status" value="1"/>
</dbReference>
<evidence type="ECO:0000256" key="10">
    <source>
        <dbReference type="ARBA" id="ARBA00023268"/>
    </source>
</evidence>
<dbReference type="GO" id="GO:0008685">
    <property type="term" value="F:2-C-methyl-D-erythritol 2,4-cyclodiphosphate synthase activity"/>
    <property type="evidence" value="ECO:0007669"/>
    <property type="project" value="UniProtKB-UniRule"/>
</dbReference>
<dbReference type="NCBIfam" id="TIGR00151">
    <property type="entry name" value="ispF"/>
    <property type="match status" value="1"/>
</dbReference>
<dbReference type="InterPro" id="IPR001228">
    <property type="entry name" value="IspD"/>
</dbReference>
<protein>
    <recommendedName>
        <fullName evidence="11">Bifunctional enzyme IspD/IspF</fullName>
    </recommendedName>
    <domain>
        <recommendedName>
            <fullName evidence="11">2-C-methyl-D-erythritol 4-phosphate cytidylyltransferase</fullName>
            <ecNumber evidence="11">2.7.7.60</ecNumber>
        </recommendedName>
        <alternativeName>
            <fullName evidence="11">4-diphosphocytidyl-2C-methyl-D-erythritol synthase</fullName>
        </alternativeName>
        <alternativeName>
            <fullName evidence="11">MEP cytidylyltransferase</fullName>
            <shortName evidence="11">MCT</shortName>
        </alternativeName>
    </domain>
    <domain>
        <recommendedName>
            <fullName evidence="11">2-C-methyl-D-erythritol 2,4-cyclodiphosphate synthase</fullName>
            <shortName evidence="11">MECDP-synthase</shortName>
            <shortName evidence="11">MECPP-synthase</shortName>
            <shortName evidence="11">MECPS</shortName>
            <ecNumber evidence="11">4.6.1.12</ecNumber>
        </recommendedName>
    </domain>
</protein>
<dbReference type="InterPro" id="IPR034683">
    <property type="entry name" value="IspD/TarI"/>
</dbReference>
<dbReference type="Proteomes" id="UP000713596">
    <property type="component" value="Unassembled WGS sequence"/>
</dbReference>
<dbReference type="SUPFAM" id="SSF53448">
    <property type="entry name" value="Nucleotide-diphospho-sugar transferases"/>
    <property type="match status" value="1"/>
</dbReference>
<reference evidence="13" key="1">
    <citation type="journal article" date="2021" name="PeerJ">
        <title>Extensive microbial diversity within the chicken gut microbiome revealed by metagenomics and culture.</title>
        <authorList>
            <person name="Gilroy R."/>
            <person name="Ravi A."/>
            <person name="Getino M."/>
            <person name="Pursley I."/>
            <person name="Horton D.L."/>
            <person name="Alikhan N.F."/>
            <person name="Baker D."/>
            <person name="Gharbi K."/>
            <person name="Hall N."/>
            <person name="Watson M."/>
            <person name="Adriaenssens E.M."/>
            <person name="Foster-Nyarko E."/>
            <person name="Jarju S."/>
            <person name="Secka A."/>
            <person name="Antonio M."/>
            <person name="Oren A."/>
            <person name="Chaudhuri R.R."/>
            <person name="La Ragione R."/>
            <person name="Hildebrand F."/>
            <person name="Pallen M.J."/>
        </authorList>
    </citation>
    <scope>NUCLEOTIDE SEQUENCE</scope>
    <source>
        <strain evidence="13">B5_2728</strain>
    </source>
</reference>
<evidence type="ECO:0000313" key="13">
    <source>
        <dbReference type="EMBL" id="MBU3805867.1"/>
    </source>
</evidence>
<dbReference type="EMBL" id="JAHLFP010000021">
    <property type="protein sequence ID" value="MBU3805867.1"/>
    <property type="molecule type" value="Genomic_DNA"/>
</dbReference>
<keyword evidence="7 11" id="KW-0479">Metal-binding</keyword>
<comment type="pathway">
    <text evidence="11">Isoprenoid biosynthesis; isopentenyl diphosphate biosynthesis via DXP pathway; isopentenyl diphosphate from 1-deoxy-D-xylulose 5-phosphate: step 2/6.</text>
</comment>
<sequence>MKQTVTAVIVAAGSSSRMGFDKLSFRLPDGRSVLETSVHAFEQSPIVDEIVIVTGKNPALAQQVAETCKKPVKLVQGGSVRAESVYNGVKAASGQWVAIHDGARPFVSGALIEKTMQAAFVHGAAAPAVPVKDTIKQAEDGRVVATPDRSTLYAVQTPQCFARLTYLELAEQQDTRQLTDDCQLYEAAGLPVMLTEGEYTNLKITTPEDLTQKERAEMRIGHGYDVHQLVEERKLILGGVEIPFEKGLKGHSDADVLAHAVMDALLGAVALGDIGKHFPDTDPAYKGADSLQLTCHVAALLAEKQWKIGNVDATILCQAPKLAPHIPQMRQNLADALGIELDQVSVKATTEERLGFTGAGQGIAVHAVALVQR</sequence>
<dbReference type="CDD" id="cd00554">
    <property type="entry name" value="MECDP_synthase"/>
    <property type="match status" value="1"/>
</dbReference>
<dbReference type="GO" id="GO:0050518">
    <property type="term" value="F:2-C-methyl-D-erythritol 4-phosphate cytidylyltransferase activity"/>
    <property type="evidence" value="ECO:0007669"/>
    <property type="project" value="UniProtKB-UniRule"/>
</dbReference>
<keyword evidence="9 11" id="KW-0456">Lyase</keyword>
<evidence type="ECO:0000256" key="4">
    <source>
        <dbReference type="ARBA" id="ARBA00008480"/>
    </source>
</evidence>
<feature type="binding site" evidence="11">
    <location>
        <position position="227"/>
    </location>
    <ligand>
        <name>a divalent metal cation</name>
        <dbReference type="ChEBI" id="CHEBI:60240"/>
    </ligand>
</feature>
<organism evidence="13 14">
    <name type="scientific">Candidatus Allofournierella pullistercoris</name>
    <dbReference type="NCBI Taxonomy" id="2838597"/>
    <lineage>
        <taxon>Bacteria</taxon>
        <taxon>Bacillati</taxon>
        <taxon>Bacillota</taxon>
        <taxon>Clostridia</taxon>
        <taxon>Eubacteriales</taxon>
        <taxon>Oscillospiraceae</taxon>
        <taxon>Allofournierella</taxon>
    </lineage>
</organism>
<evidence type="ECO:0000256" key="5">
    <source>
        <dbReference type="ARBA" id="ARBA00022679"/>
    </source>
</evidence>
<dbReference type="PROSITE" id="PS01350">
    <property type="entry name" value="ISPF"/>
    <property type="match status" value="1"/>
</dbReference>
<feature type="binding site" evidence="11">
    <location>
        <begin position="273"/>
        <end position="275"/>
    </location>
    <ligand>
        <name>4-CDP-2-C-methyl-D-erythritol 2-phosphate</name>
        <dbReference type="ChEBI" id="CHEBI:57919"/>
    </ligand>
</feature>
<comment type="function">
    <text evidence="11">Bifunctional enzyme that catalyzes the formation of 4-diphosphocytidyl-2-C-methyl-D-erythritol from CTP and 2-C-methyl-D-erythritol 4-phosphate (MEP) (IspD), and catalyzes the conversion of 4-diphosphocytidyl-2-C-methyl-D-erythritol 2-phosphate (CDP-ME2P) to 2-C-methyl-D-erythritol 2,4-cyclodiphosphate (ME-CPP) with a corresponding release of cytidine 5-monophosphate (CMP) (IspF).</text>
</comment>
<dbReference type="GO" id="GO:0016114">
    <property type="term" value="P:terpenoid biosynthetic process"/>
    <property type="evidence" value="ECO:0007669"/>
    <property type="project" value="InterPro"/>
</dbReference>
<accession>A0A948WNV5</accession>
<reference evidence="13" key="2">
    <citation type="submission" date="2021-04" db="EMBL/GenBank/DDBJ databases">
        <authorList>
            <person name="Gilroy R."/>
        </authorList>
    </citation>
    <scope>NUCLEOTIDE SEQUENCE</scope>
    <source>
        <strain evidence="13">B5_2728</strain>
    </source>
</reference>
<keyword evidence="6 11" id="KW-0548">Nucleotidyltransferase</keyword>
<feature type="binding site" evidence="11">
    <location>
        <begin position="278"/>
        <end position="282"/>
    </location>
    <ligand>
        <name>4-CDP-2-C-methyl-D-erythritol 2-phosphate</name>
        <dbReference type="ChEBI" id="CHEBI:57919"/>
    </ligand>
</feature>
<feature type="site" description="Transition state stabilizer" evidence="11">
    <location>
        <position position="17"/>
    </location>
</feature>
<dbReference type="HAMAP" id="MF_01520">
    <property type="entry name" value="IspDF"/>
    <property type="match status" value="1"/>
</dbReference>
<evidence type="ECO:0000313" key="14">
    <source>
        <dbReference type="Proteomes" id="UP000713596"/>
    </source>
</evidence>
<evidence type="ECO:0000256" key="11">
    <source>
        <dbReference type="HAMAP-Rule" id="MF_01520"/>
    </source>
</evidence>
<feature type="domain" description="2-C-methyl-D-erythritol 2,4-cyclodiphosphate synthase" evidence="12">
    <location>
        <begin position="218"/>
        <end position="371"/>
    </location>
</feature>
<feature type="region of interest" description="2-C-methyl-D-erythritol 2,4-cyclodiphosphate synthase" evidence="11">
    <location>
        <begin position="219"/>
        <end position="373"/>
    </location>
</feature>
<comment type="caution">
    <text evidence="13">The sequence shown here is derived from an EMBL/GenBank/DDBJ whole genome shotgun (WGS) entry which is preliminary data.</text>
</comment>
<evidence type="ECO:0000256" key="2">
    <source>
        <dbReference type="ARBA" id="ARBA00001968"/>
    </source>
</evidence>
<dbReference type="FunFam" id="3.90.550.10:FF:000003">
    <property type="entry name" value="2-C-methyl-D-erythritol 4-phosphate cytidylyltransferase"/>
    <property type="match status" value="1"/>
</dbReference>
<comment type="caution">
    <text evidence="11">Lacks conserved residue(s) required for the propagation of feature annotation.</text>
</comment>
<keyword evidence="5 11" id="KW-0808">Transferase</keyword>
<comment type="catalytic activity">
    <reaction evidence="11">
        <text>2-C-methyl-D-erythritol 4-phosphate + CTP + H(+) = 4-CDP-2-C-methyl-D-erythritol + diphosphate</text>
        <dbReference type="Rhea" id="RHEA:13429"/>
        <dbReference type="ChEBI" id="CHEBI:15378"/>
        <dbReference type="ChEBI" id="CHEBI:33019"/>
        <dbReference type="ChEBI" id="CHEBI:37563"/>
        <dbReference type="ChEBI" id="CHEBI:57823"/>
        <dbReference type="ChEBI" id="CHEBI:58262"/>
        <dbReference type="EC" id="2.7.7.60"/>
    </reaction>
</comment>
<dbReference type="Pfam" id="PF01128">
    <property type="entry name" value="IspD"/>
    <property type="match status" value="1"/>
</dbReference>
<dbReference type="AlphaFoldDB" id="A0A948WNV5"/>
<evidence type="ECO:0000256" key="3">
    <source>
        <dbReference type="ARBA" id="ARBA00004709"/>
    </source>
</evidence>
<gene>
    <name evidence="13" type="primary">ispF</name>
    <name evidence="11" type="synonym">ispDF</name>
    <name evidence="13" type="ORF">H9882_03120</name>
</gene>
<feature type="binding site" evidence="11">
    <location>
        <position position="356"/>
    </location>
    <ligand>
        <name>4-CDP-2-C-methyl-D-erythritol 2-phosphate</name>
        <dbReference type="ChEBI" id="CHEBI:57919"/>
    </ligand>
</feature>
<comment type="similarity">
    <text evidence="11">In the N-terminal section; belongs to the IspD/TarI cytidylyltransferase family. IspD subfamily.</text>
</comment>
<dbReference type="HAMAP" id="MF_00107">
    <property type="entry name" value="IspF"/>
    <property type="match status" value="1"/>
</dbReference>
<comment type="catalytic activity">
    <reaction evidence="1 11">
        <text>4-CDP-2-C-methyl-D-erythritol 2-phosphate = 2-C-methyl-D-erythritol 2,4-cyclic diphosphate + CMP</text>
        <dbReference type="Rhea" id="RHEA:23864"/>
        <dbReference type="ChEBI" id="CHEBI:57919"/>
        <dbReference type="ChEBI" id="CHEBI:58483"/>
        <dbReference type="ChEBI" id="CHEBI:60377"/>
        <dbReference type="EC" id="4.6.1.12"/>
    </reaction>
</comment>
<dbReference type="InterPro" id="IPR020555">
    <property type="entry name" value="MECDP_synthase_CS"/>
</dbReference>
<evidence type="ECO:0000256" key="8">
    <source>
        <dbReference type="ARBA" id="ARBA00023229"/>
    </source>
</evidence>
<evidence type="ECO:0000256" key="7">
    <source>
        <dbReference type="ARBA" id="ARBA00022723"/>
    </source>
</evidence>
<dbReference type="EC" id="2.7.7.60" evidence="11"/>
<dbReference type="CDD" id="cd02516">
    <property type="entry name" value="CDP-ME_synthetase"/>
    <property type="match status" value="1"/>
</dbReference>